<evidence type="ECO:0000256" key="2">
    <source>
        <dbReference type="ARBA" id="ARBA00009788"/>
    </source>
</evidence>
<keyword evidence="4" id="KW-0010">Activator</keyword>
<dbReference type="OrthoDB" id="28335at2759"/>
<keyword evidence="8" id="KW-1133">Transmembrane helix</keyword>
<comment type="similarity">
    <text evidence="2">Belongs to the TAF11 family.</text>
</comment>
<evidence type="ECO:0000256" key="4">
    <source>
        <dbReference type="ARBA" id="ARBA00023159"/>
    </source>
</evidence>
<comment type="subcellular location">
    <subcellularLocation>
        <location evidence="1">Nucleus</location>
    </subcellularLocation>
</comment>
<protein>
    <recommendedName>
        <fullName evidence="9">TAFII28-like protein domain-containing protein</fullName>
    </recommendedName>
</protein>
<evidence type="ECO:0000256" key="3">
    <source>
        <dbReference type="ARBA" id="ARBA00023015"/>
    </source>
</evidence>
<organism evidence="10 11">
    <name type="scientific">Populus tomentosa</name>
    <name type="common">Chinese white poplar</name>
    <dbReference type="NCBI Taxonomy" id="118781"/>
    <lineage>
        <taxon>Eukaryota</taxon>
        <taxon>Viridiplantae</taxon>
        <taxon>Streptophyta</taxon>
        <taxon>Embryophyta</taxon>
        <taxon>Tracheophyta</taxon>
        <taxon>Spermatophyta</taxon>
        <taxon>Magnoliopsida</taxon>
        <taxon>eudicotyledons</taxon>
        <taxon>Gunneridae</taxon>
        <taxon>Pentapetalae</taxon>
        <taxon>rosids</taxon>
        <taxon>fabids</taxon>
        <taxon>Malpighiales</taxon>
        <taxon>Salicaceae</taxon>
        <taxon>Saliceae</taxon>
        <taxon>Populus</taxon>
    </lineage>
</organism>
<evidence type="ECO:0000259" key="9">
    <source>
        <dbReference type="Pfam" id="PF04719"/>
    </source>
</evidence>
<gene>
    <name evidence="10" type="ORF">POTOM_014196</name>
</gene>
<dbReference type="GO" id="GO:0005669">
    <property type="term" value="C:transcription factor TFIID complex"/>
    <property type="evidence" value="ECO:0007669"/>
    <property type="project" value="InterPro"/>
</dbReference>
<dbReference type="FunFam" id="1.10.20.10:FF:000055">
    <property type="entry name" value="Transcription initiation factor TFIID subunit 11"/>
    <property type="match status" value="1"/>
</dbReference>
<dbReference type="GO" id="GO:0016251">
    <property type="term" value="F:RNA polymerase II general transcription initiation factor activity"/>
    <property type="evidence" value="ECO:0007669"/>
    <property type="project" value="TreeGrafter"/>
</dbReference>
<reference evidence="10" key="1">
    <citation type="journal article" date="2020" name="bioRxiv">
        <title>Hybrid origin of Populus tomentosa Carr. identified through genome sequencing and phylogenomic analysis.</title>
        <authorList>
            <person name="An X."/>
            <person name="Gao K."/>
            <person name="Chen Z."/>
            <person name="Li J."/>
            <person name="Yang X."/>
            <person name="Yang X."/>
            <person name="Zhou J."/>
            <person name="Guo T."/>
            <person name="Zhao T."/>
            <person name="Huang S."/>
            <person name="Miao D."/>
            <person name="Khan W.U."/>
            <person name="Rao P."/>
            <person name="Ye M."/>
            <person name="Lei B."/>
            <person name="Liao W."/>
            <person name="Wang J."/>
            <person name="Ji L."/>
            <person name="Li Y."/>
            <person name="Guo B."/>
            <person name="Mustafa N.S."/>
            <person name="Li S."/>
            <person name="Yun Q."/>
            <person name="Keller S.R."/>
            <person name="Mao J."/>
            <person name="Zhang R."/>
            <person name="Strauss S.H."/>
        </authorList>
    </citation>
    <scope>NUCLEOTIDE SEQUENCE</scope>
    <source>
        <strain evidence="10">GM15</strain>
        <tissue evidence="10">Leaf</tissue>
    </source>
</reference>
<evidence type="ECO:0000256" key="7">
    <source>
        <dbReference type="ARBA" id="ARBA00058775"/>
    </source>
</evidence>
<dbReference type="CDD" id="cd08048">
    <property type="entry name" value="HFD_TAF11"/>
    <property type="match status" value="1"/>
</dbReference>
<comment type="caution">
    <text evidence="10">The sequence shown here is derived from an EMBL/GenBank/DDBJ whole genome shotgun (WGS) entry which is preliminary data.</text>
</comment>
<dbReference type="AlphaFoldDB" id="A0A8X8A775"/>
<feature type="transmembrane region" description="Helical" evidence="8">
    <location>
        <begin position="148"/>
        <end position="166"/>
    </location>
</feature>
<sequence length="314" mass="35624">MSPLVRAEVRGECYWVLIMGFYGVEDAVGLWCDFGNWFFMAFGFVFSFATSVGNEALKGSIRGMWSKKNHYQNPQLPRMIMTLKLLMLPLTPTDSQGAVAVSVAQDDDDLGGGGSDFVHPSDNPSTSRPMLGSARRERINKMRRKRKITWMLSFGSWLLLLIQIKWPTCNVRDKEIDQKDCNSSEAKQLCSECITWAILAQFTEEQMSRYESFRRSALQKTNMKKLLVSITGSQKIYSPMTIVVCGIAKMFVGELVETDMPSQSTFVMKERTESGPTRPCHNREAYRRLKLEGKVQKRSVTKALSVDGTQAHIW</sequence>
<dbReference type="Proteomes" id="UP000886885">
    <property type="component" value="Chromosome 3D"/>
</dbReference>
<keyword evidence="11" id="KW-1185">Reference proteome</keyword>
<accession>A0A8X8A775</accession>
<keyword evidence="8" id="KW-0472">Membrane</keyword>
<feature type="transmembrane region" description="Helical" evidence="8">
    <location>
        <begin position="12"/>
        <end position="31"/>
    </location>
</feature>
<evidence type="ECO:0000256" key="6">
    <source>
        <dbReference type="ARBA" id="ARBA00023242"/>
    </source>
</evidence>
<dbReference type="PANTHER" id="PTHR13218">
    <property type="entry name" value="TRANSCRIPTION INITIATION FACTOR TFIID SUBUNIT 11-RELATED"/>
    <property type="match status" value="1"/>
</dbReference>
<dbReference type="InterPro" id="IPR006809">
    <property type="entry name" value="TAFII28_dom"/>
</dbReference>
<keyword evidence="3" id="KW-0805">Transcription regulation</keyword>
<dbReference type="Pfam" id="PF04719">
    <property type="entry name" value="TAFII28"/>
    <property type="match status" value="1"/>
</dbReference>
<comment type="function">
    <text evidence="7">TAFs are components of the transcription factor IID (TFIID) complex that is essential for mediating regulation of RNA polymerase transcription.</text>
</comment>
<evidence type="ECO:0000256" key="5">
    <source>
        <dbReference type="ARBA" id="ARBA00023163"/>
    </source>
</evidence>
<keyword evidence="8" id="KW-0812">Transmembrane</keyword>
<dbReference type="PANTHER" id="PTHR13218:SF8">
    <property type="entry name" value="TRANSCRIPTION INITIATION FACTOR TFIID SUBUNIT 11"/>
    <property type="match status" value="1"/>
</dbReference>
<evidence type="ECO:0000256" key="1">
    <source>
        <dbReference type="ARBA" id="ARBA00004123"/>
    </source>
</evidence>
<evidence type="ECO:0000256" key="8">
    <source>
        <dbReference type="SAM" id="Phobius"/>
    </source>
</evidence>
<dbReference type="GO" id="GO:0051123">
    <property type="term" value="P:RNA polymerase II preinitiation complex assembly"/>
    <property type="evidence" value="ECO:0007669"/>
    <property type="project" value="InterPro"/>
</dbReference>
<evidence type="ECO:0000313" key="10">
    <source>
        <dbReference type="EMBL" id="KAG6781302.1"/>
    </source>
</evidence>
<proteinExistence type="inferred from homology"/>
<feature type="domain" description="TAFII28-like protein" evidence="9">
    <location>
        <begin position="198"/>
        <end position="288"/>
    </location>
</feature>
<keyword evidence="6" id="KW-0539">Nucleus</keyword>
<dbReference type="InterPro" id="IPR045127">
    <property type="entry name" value="TAF11-like"/>
</dbReference>
<feature type="transmembrane region" description="Helical" evidence="8">
    <location>
        <begin position="37"/>
        <end position="57"/>
    </location>
</feature>
<dbReference type="EMBL" id="JAAWWB010000006">
    <property type="protein sequence ID" value="KAG6781302.1"/>
    <property type="molecule type" value="Genomic_DNA"/>
</dbReference>
<name>A0A8X8A775_POPTO</name>
<keyword evidence="5" id="KW-0804">Transcription</keyword>
<evidence type="ECO:0000313" key="11">
    <source>
        <dbReference type="Proteomes" id="UP000886885"/>
    </source>
</evidence>